<evidence type="ECO:0000313" key="3">
    <source>
        <dbReference type="Proteomes" id="UP001072034"/>
    </source>
</evidence>
<dbReference type="EMBL" id="JAPTMY010000004">
    <property type="protein sequence ID" value="MCZ0856933.1"/>
    <property type="molecule type" value="Genomic_DNA"/>
</dbReference>
<organism evidence="2 3">
    <name type="scientific">Actinomyces israelii</name>
    <dbReference type="NCBI Taxonomy" id="1659"/>
    <lineage>
        <taxon>Bacteria</taxon>
        <taxon>Bacillati</taxon>
        <taxon>Actinomycetota</taxon>
        <taxon>Actinomycetes</taxon>
        <taxon>Actinomycetales</taxon>
        <taxon>Actinomycetaceae</taxon>
        <taxon>Actinomyces</taxon>
    </lineage>
</organism>
<protein>
    <submittedName>
        <fullName evidence="2">Uncharacterized protein</fullName>
    </submittedName>
</protein>
<sequence length="610" mass="66056">MTSPTGLVREREQAFKYLSERLTYLVEASKGGAGQSPARRRAHMDDARDETRSDETVGGQAEEDGQIRPDALELATSTTLVEVTPGVAVVFGEVPDGLELISLDMVPSFDRAQLSTALGSLGNAGTIVGNVAEAVSSAQGLFRVNDATLSLLKSGGQMAAKDGTRLGAIFKNGELVAQARFIPVSMTAATAIAAIGPAVAMIALQMQLGEISGLVRSNIQLTTQTLKAIRNEQWAELEGLAESVDEAVKETRELDAITDSVWEPIAPSGPNIRKQLKLYRKNVAGHIQELGKLDGRTRRQYLETNVQAIIFDTHALLNSLKIYAEYQALRAVLARVRSANDEKEAQLFDQITQSTSSKIEESLREIRLLTKSLVRELRIIAELPGRATVPLTKKRKDAKASQFTCRQLLEAIEPLADMLQPAVEMPALPEIVCAPGGLELEPYLRILRWFLEDDETLRCVAFPYEMEAPNVADIVPAILAKRVDATWNALVPGRIGAVVEKFASSTFVAVTDRRIITANPGNLLRRGELGPIHSLDEVQYVRPRSNHEASVRPTIDVTTGQRDLHWIFPTAAAHEDIDSLAAVLSEGTPHAISASAAIAPPAPPSAAINS</sequence>
<name>A0ABT4I5B8_9ACTO</name>
<reference evidence="2" key="1">
    <citation type="submission" date="2022-10" db="EMBL/GenBank/DDBJ databases">
        <title>Genome sequence of Actinomyces israelii ATCC 10048.</title>
        <authorList>
            <person name="Watt R.M."/>
            <person name="Tong W.M."/>
        </authorList>
    </citation>
    <scope>NUCLEOTIDE SEQUENCE</scope>
    <source>
        <strain evidence="2">ATCC 10048</strain>
    </source>
</reference>
<feature type="compositionally biased region" description="Basic and acidic residues" evidence="1">
    <location>
        <begin position="43"/>
        <end position="55"/>
    </location>
</feature>
<keyword evidence="3" id="KW-1185">Reference proteome</keyword>
<accession>A0ABT4I5B8</accession>
<proteinExistence type="predicted"/>
<evidence type="ECO:0000313" key="2">
    <source>
        <dbReference type="EMBL" id="MCZ0856933.1"/>
    </source>
</evidence>
<gene>
    <name evidence="2" type="ORF">OHJ16_02545</name>
</gene>
<feature type="region of interest" description="Disordered" evidence="1">
    <location>
        <begin position="28"/>
        <end position="68"/>
    </location>
</feature>
<dbReference type="RefSeq" id="WP_268916619.1">
    <property type="nucleotide sequence ID" value="NZ_JAPTMY010000004.1"/>
</dbReference>
<comment type="caution">
    <text evidence="2">The sequence shown here is derived from an EMBL/GenBank/DDBJ whole genome shotgun (WGS) entry which is preliminary data.</text>
</comment>
<evidence type="ECO:0000256" key="1">
    <source>
        <dbReference type="SAM" id="MobiDB-lite"/>
    </source>
</evidence>
<dbReference type="Proteomes" id="UP001072034">
    <property type="component" value="Unassembled WGS sequence"/>
</dbReference>